<accession>A0A6I2MCD4</accession>
<keyword evidence="2" id="KW-1185">Reference proteome</keyword>
<dbReference type="Proteomes" id="UP000441585">
    <property type="component" value="Unassembled WGS sequence"/>
</dbReference>
<evidence type="ECO:0000313" key="1">
    <source>
        <dbReference type="EMBL" id="MRX56065.1"/>
    </source>
</evidence>
<organism evidence="1 2">
    <name type="scientific">Metabacillus idriensis</name>
    <dbReference type="NCBI Taxonomy" id="324768"/>
    <lineage>
        <taxon>Bacteria</taxon>
        <taxon>Bacillati</taxon>
        <taxon>Bacillota</taxon>
        <taxon>Bacilli</taxon>
        <taxon>Bacillales</taxon>
        <taxon>Bacillaceae</taxon>
        <taxon>Metabacillus</taxon>
    </lineage>
</organism>
<comment type="caution">
    <text evidence="1">The sequence shown here is derived from an EMBL/GenBank/DDBJ whole genome shotgun (WGS) entry which is preliminary data.</text>
</comment>
<gene>
    <name evidence="1" type="ORF">GJU41_19080</name>
</gene>
<proteinExistence type="predicted"/>
<name>A0A6I2MCD4_9BACI</name>
<protein>
    <recommendedName>
        <fullName evidence="3">DUF4367 domain-containing protein</fullName>
    </recommendedName>
</protein>
<evidence type="ECO:0008006" key="3">
    <source>
        <dbReference type="Google" id="ProtNLM"/>
    </source>
</evidence>
<dbReference type="AlphaFoldDB" id="A0A6I2MCD4"/>
<sequence>MVIIRIVVLVCLLFIGPLIKSANASDSFDRTSSDYFQIGYGYIYEELQISSEHFEKKIVLPNRLPPITFTHSFGRFSDLDGNINDQFEVVYVNEDKPKHTYSLSIRPVRNGIKFENKHITQIVKLRDGSNAIFSKRVRGFNLMVVEKFGFQYILSIPDEVNIDTKEVLAEIANSIADH</sequence>
<dbReference type="EMBL" id="WKKF01000008">
    <property type="protein sequence ID" value="MRX56065.1"/>
    <property type="molecule type" value="Genomic_DNA"/>
</dbReference>
<reference evidence="1 2" key="1">
    <citation type="submission" date="2019-11" db="EMBL/GenBank/DDBJ databases">
        <title>Bacillus idriensis genome.</title>
        <authorList>
            <person name="Konopka E.N."/>
            <person name="Newman J.D."/>
        </authorList>
    </citation>
    <scope>NUCLEOTIDE SEQUENCE [LARGE SCALE GENOMIC DNA]</scope>
    <source>
        <strain evidence="1 2">DSM 19097</strain>
    </source>
</reference>
<evidence type="ECO:0000313" key="2">
    <source>
        <dbReference type="Proteomes" id="UP000441585"/>
    </source>
</evidence>